<protein>
    <submittedName>
        <fullName evidence="1">Uncharacterized protein</fullName>
    </submittedName>
</protein>
<reference evidence="1" key="1">
    <citation type="submission" date="2023-07" db="EMBL/GenBank/DDBJ databases">
        <title>Chromosome-level Genome Assembly of Striped Snakehead (Channa striata).</title>
        <authorList>
            <person name="Liu H."/>
        </authorList>
    </citation>
    <scope>NUCLEOTIDE SEQUENCE</scope>
    <source>
        <strain evidence="1">Gz</strain>
        <tissue evidence="1">Muscle</tissue>
    </source>
</reference>
<gene>
    <name evidence="1" type="ORF">Q5P01_005313</name>
</gene>
<keyword evidence="2" id="KW-1185">Reference proteome</keyword>
<proteinExistence type="predicted"/>
<evidence type="ECO:0000313" key="1">
    <source>
        <dbReference type="EMBL" id="KAK2856578.1"/>
    </source>
</evidence>
<sequence length="647" mass="73115">MAEQLIQDQPQCSAASVETPDCLHIELPHVNQDDVFLIISKCLLDIPIEHWNILKCPCCKVACDTLTALAASCMDVVQRFAEMILDIVIPQVYSYMRTHGSISPIHFRVTKDQIQAYMGDSVEQALTLGLKINVQMFSHTKVFTQLLQKHISRTVNSVLALFAQSPTLESRLPVILVSGCVASITNLKHMVNEMANMLIQILTPKHRFAECRFKSSLDKKGEELNCLSYYLNPRDHFRNKMKTYLIYMFEVLRESLEKPCQISSRNKRVVCIRVGTNTKILTVEDSESHEQKSPMDFYSNLNAIPGSVPETDKAESPFSGSLEITRETEERSHSVDQMRDIIFIRDIVDELMKVFMDDLHTEEETSSGQTAGLQLNAVKELTIRKITNSIFDLIMNGHNYQTASLLSGRHVGDTITYTSLMSGNIADRGLVAHTVYMRTEEVVTRCAVQMLLWAPLYLKKSNLLACPSPAFNATVEVDSEPPLLSRSEDELSPPVGLLVGEMLDVIGVRESDPVWVLINRAGIELQQDFDFQRLQDLHGYWIIKSYRIVARDAVAELLLKHGSFERLHELVRSKDPFFVGDVVRALSHQLERLNEPSVLGGNAAKKKSVHFLKKFKRLCCKKFSKNATKTTRITPLTVDQNCVLQGK</sequence>
<accession>A0AA88NHE3</accession>
<name>A0AA88NHE3_CHASR</name>
<dbReference type="Proteomes" id="UP001187415">
    <property type="component" value="Unassembled WGS sequence"/>
</dbReference>
<dbReference type="EMBL" id="JAUPFM010000003">
    <property type="protein sequence ID" value="KAK2856578.1"/>
    <property type="molecule type" value="Genomic_DNA"/>
</dbReference>
<dbReference type="AlphaFoldDB" id="A0AA88NHE3"/>
<organism evidence="1 2">
    <name type="scientific">Channa striata</name>
    <name type="common">Snakehead murrel</name>
    <name type="synonym">Ophicephalus striatus</name>
    <dbReference type="NCBI Taxonomy" id="64152"/>
    <lineage>
        <taxon>Eukaryota</taxon>
        <taxon>Metazoa</taxon>
        <taxon>Chordata</taxon>
        <taxon>Craniata</taxon>
        <taxon>Vertebrata</taxon>
        <taxon>Euteleostomi</taxon>
        <taxon>Actinopterygii</taxon>
        <taxon>Neopterygii</taxon>
        <taxon>Teleostei</taxon>
        <taxon>Neoteleostei</taxon>
        <taxon>Acanthomorphata</taxon>
        <taxon>Anabantaria</taxon>
        <taxon>Anabantiformes</taxon>
        <taxon>Channoidei</taxon>
        <taxon>Channidae</taxon>
        <taxon>Channa</taxon>
    </lineage>
</organism>
<evidence type="ECO:0000313" key="2">
    <source>
        <dbReference type="Proteomes" id="UP001187415"/>
    </source>
</evidence>
<comment type="caution">
    <text evidence="1">The sequence shown here is derived from an EMBL/GenBank/DDBJ whole genome shotgun (WGS) entry which is preliminary data.</text>
</comment>